<keyword evidence="7" id="KW-0998">Cell outer membrane</keyword>
<evidence type="ECO:0000256" key="5">
    <source>
        <dbReference type="ARBA" id="ARBA00022692"/>
    </source>
</evidence>
<evidence type="ECO:0000256" key="3">
    <source>
        <dbReference type="ARBA" id="ARBA00022448"/>
    </source>
</evidence>
<evidence type="ECO:0000256" key="8">
    <source>
        <dbReference type="SAM" id="SignalP"/>
    </source>
</evidence>
<evidence type="ECO:0000313" key="9">
    <source>
        <dbReference type="EMBL" id="BBO72119.1"/>
    </source>
</evidence>
<feature type="chain" id="PRO_5024283040" evidence="8">
    <location>
        <begin position="20"/>
        <end position="436"/>
    </location>
</feature>
<dbReference type="InterPro" id="IPR051906">
    <property type="entry name" value="TolC-like"/>
</dbReference>
<dbReference type="AlphaFoldDB" id="A0A5K7YVQ2"/>
<comment type="subcellular location">
    <subcellularLocation>
        <location evidence="1">Cell outer membrane</location>
    </subcellularLocation>
</comment>
<proteinExistence type="inferred from homology"/>
<evidence type="ECO:0000313" key="10">
    <source>
        <dbReference type="Proteomes" id="UP000427906"/>
    </source>
</evidence>
<dbReference type="InterPro" id="IPR003423">
    <property type="entry name" value="OMP_efflux"/>
</dbReference>
<dbReference type="GO" id="GO:0009279">
    <property type="term" value="C:cell outer membrane"/>
    <property type="evidence" value="ECO:0007669"/>
    <property type="project" value="UniProtKB-SubCell"/>
</dbReference>
<dbReference type="Gene3D" id="1.20.1600.10">
    <property type="entry name" value="Outer membrane efflux proteins (OEP)"/>
    <property type="match status" value="1"/>
</dbReference>
<accession>A0A5K7YVQ2</accession>
<dbReference type="Proteomes" id="UP000427906">
    <property type="component" value="Chromosome"/>
</dbReference>
<sequence length="436" mass="48646">MQRQLIFLLMMTWAGSAAAEVLSIDQAVREALGNSPLIRQEAADRQAAHYAEKEARAAFFPSLTTAYSYRNLADAPFVNINGNQVTTNSRAQHHWEVSLTQPLFSGFAISARHRLAQLGLETRELEMQQTRLAVVLRVKQGCFSLLMAGKKLDVAHSNMSALAAHEADARMFHENGLVPLNDLLKAGVARAEAVQQVHRAVAGVTDARATLSLAMGRPYDSSIAITDRTTVAPLESDLDAQVKLALEKRPEVYALIQSIRSKEEALRLTRSDYYPRIDLTGRYQQDGDDPGAGNNDYSNQYNASIGIQAQWVLFEAGKTRAGSARIRAERHAAQQALRKMKDDVRLQVIRARLDLEVAAQNIDTARQALEQAREHWRITEALYRQQMTTSTEVLDARNYLNRAENTYYESRYSHGTALAQLQWAVGHMELTQGTGR</sequence>
<keyword evidence="3" id="KW-0813">Transport</keyword>
<dbReference type="RefSeq" id="WP_155319873.1">
    <property type="nucleotide sequence ID" value="NZ_AP021874.1"/>
</dbReference>
<dbReference type="PANTHER" id="PTHR30026">
    <property type="entry name" value="OUTER MEMBRANE PROTEIN TOLC"/>
    <property type="match status" value="1"/>
</dbReference>
<reference evidence="9 10" key="1">
    <citation type="submission" date="2019-11" db="EMBL/GenBank/DDBJ databases">
        <title>Comparative genomics of hydrocarbon-degrading Desulfosarcina strains.</title>
        <authorList>
            <person name="Watanabe M."/>
            <person name="Kojima H."/>
            <person name="Fukui M."/>
        </authorList>
    </citation>
    <scope>NUCLEOTIDE SEQUENCE [LARGE SCALE GENOMIC DNA]</scope>
    <source>
        <strain evidence="9 10">PL12</strain>
    </source>
</reference>
<dbReference type="OrthoDB" id="9814032at2"/>
<name>A0A5K7YVQ2_9BACT</name>
<evidence type="ECO:0000256" key="6">
    <source>
        <dbReference type="ARBA" id="ARBA00023136"/>
    </source>
</evidence>
<dbReference type="GO" id="GO:0015288">
    <property type="term" value="F:porin activity"/>
    <property type="evidence" value="ECO:0007669"/>
    <property type="project" value="TreeGrafter"/>
</dbReference>
<organism evidence="9 10">
    <name type="scientific">Desulfosarcina alkanivorans</name>
    <dbReference type="NCBI Taxonomy" id="571177"/>
    <lineage>
        <taxon>Bacteria</taxon>
        <taxon>Pseudomonadati</taxon>
        <taxon>Thermodesulfobacteriota</taxon>
        <taxon>Desulfobacteria</taxon>
        <taxon>Desulfobacterales</taxon>
        <taxon>Desulfosarcinaceae</taxon>
        <taxon>Desulfosarcina</taxon>
    </lineage>
</organism>
<evidence type="ECO:0000256" key="2">
    <source>
        <dbReference type="ARBA" id="ARBA00007613"/>
    </source>
</evidence>
<keyword evidence="6" id="KW-0472">Membrane</keyword>
<dbReference type="Pfam" id="PF02321">
    <property type="entry name" value="OEP"/>
    <property type="match status" value="2"/>
</dbReference>
<evidence type="ECO:0000256" key="1">
    <source>
        <dbReference type="ARBA" id="ARBA00004442"/>
    </source>
</evidence>
<dbReference type="GO" id="GO:1990281">
    <property type="term" value="C:efflux pump complex"/>
    <property type="evidence" value="ECO:0007669"/>
    <property type="project" value="TreeGrafter"/>
</dbReference>
<dbReference type="GO" id="GO:0015562">
    <property type="term" value="F:efflux transmembrane transporter activity"/>
    <property type="evidence" value="ECO:0007669"/>
    <property type="project" value="InterPro"/>
</dbReference>
<dbReference type="EMBL" id="AP021874">
    <property type="protein sequence ID" value="BBO72119.1"/>
    <property type="molecule type" value="Genomic_DNA"/>
</dbReference>
<keyword evidence="10" id="KW-1185">Reference proteome</keyword>
<dbReference type="SUPFAM" id="SSF56954">
    <property type="entry name" value="Outer membrane efflux proteins (OEP)"/>
    <property type="match status" value="1"/>
</dbReference>
<gene>
    <name evidence="9" type="ORF">DSCA_60490</name>
</gene>
<dbReference type="KEGG" id="dalk:DSCA_60490"/>
<dbReference type="PANTHER" id="PTHR30026:SF20">
    <property type="entry name" value="OUTER MEMBRANE PROTEIN TOLC"/>
    <property type="match status" value="1"/>
</dbReference>
<keyword evidence="4" id="KW-1134">Transmembrane beta strand</keyword>
<keyword evidence="8" id="KW-0732">Signal</keyword>
<protein>
    <submittedName>
        <fullName evidence="9">Transporter</fullName>
    </submittedName>
</protein>
<keyword evidence="5" id="KW-0812">Transmembrane</keyword>
<evidence type="ECO:0000256" key="4">
    <source>
        <dbReference type="ARBA" id="ARBA00022452"/>
    </source>
</evidence>
<evidence type="ECO:0000256" key="7">
    <source>
        <dbReference type="ARBA" id="ARBA00023237"/>
    </source>
</evidence>
<comment type="similarity">
    <text evidence="2">Belongs to the outer membrane factor (OMF) (TC 1.B.17) family.</text>
</comment>
<feature type="signal peptide" evidence="8">
    <location>
        <begin position="1"/>
        <end position="19"/>
    </location>
</feature>